<evidence type="ECO:0000256" key="1">
    <source>
        <dbReference type="SAM" id="MobiDB-lite"/>
    </source>
</evidence>
<dbReference type="GeneID" id="30180743"/>
<feature type="compositionally biased region" description="Low complexity" evidence="1">
    <location>
        <begin position="61"/>
        <end position="70"/>
    </location>
</feature>
<dbReference type="AlphaFoldDB" id="A0A1E3NPF5"/>
<feature type="compositionally biased region" description="Basic and acidic residues" evidence="1">
    <location>
        <begin position="49"/>
        <end position="60"/>
    </location>
</feature>
<evidence type="ECO:0000313" key="2">
    <source>
        <dbReference type="EMBL" id="ODQ47935.1"/>
    </source>
</evidence>
<feature type="compositionally biased region" description="Polar residues" evidence="1">
    <location>
        <begin position="241"/>
        <end position="250"/>
    </location>
</feature>
<accession>A0A1E3NPF5</accession>
<keyword evidence="3" id="KW-1185">Reference proteome</keyword>
<evidence type="ECO:0000313" key="3">
    <source>
        <dbReference type="Proteomes" id="UP000094455"/>
    </source>
</evidence>
<protein>
    <submittedName>
        <fullName evidence="2">Uncharacterized protein</fullName>
    </submittedName>
</protein>
<proteinExistence type="predicted"/>
<gene>
    <name evidence="2" type="ORF">PICMEDRAFT_71942</name>
</gene>
<feature type="region of interest" description="Disordered" evidence="1">
    <location>
        <begin position="1"/>
        <end position="147"/>
    </location>
</feature>
<dbReference type="Proteomes" id="UP000094455">
    <property type="component" value="Unassembled WGS sequence"/>
</dbReference>
<feature type="compositionally biased region" description="Acidic residues" evidence="1">
    <location>
        <begin position="124"/>
        <end position="141"/>
    </location>
</feature>
<feature type="compositionally biased region" description="Basic and acidic residues" evidence="1">
    <location>
        <begin position="9"/>
        <end position="20"/>
    </location>
</feature>
<dbReference type="RefSeq" id="XP_019019048.1">
    <property type="nucleotide sequence ID" value="XM_019164056.1"/>
</dbReference>
<feature type="compositionally biased region" description="Acidic residues" evidence="1">
    <location>
        <begin position="36"/>
        <end position="48"/>
    </location>
</feature>
<name>A0A1E3NPF5_9ASCO</name>
<feature type="compositionally biased region" description="Basic and acidic residues" evidence="1">
    <location>
        <begin position="253"/>
        <end position="267"/>
    </location>
</feature>
<dbReference type="EMBL" id="KV454002">
    <property type="protein sequence ID" value="ODQ47935.1"/>
    <property type="molecule type" value="Genomic_DNA"/>
</dbReference>
<sequence>MTTAKRKFHEVDVDVQHDEPLSGSRAARRYIGAGEADIDDSSDEEVERDEAHRSGDDRSDNASGSGSSSDSDSEVLDCNERWGSAPPDQDMRVEAFSMAQELRRGQFNEAGTYVTHDRRGGAYSDDDDDDDSQDEDGDELGAFDGIKPVDKEGMAKAREAQVAQQAIDAVTDSVAVLERRRIVDDIPKTSKSFLSYSAVRNSYTESDYYSRYALHNQPADAHVSNNAGGHVENSERTFVNNSAHSQTSVSDVDETKFVPKVSSDDHVSGSGHNKI</sequence>
<feature type="region of interest" description="Disordered" evidence="1">
    <location>
        <begin position="241"/>
        <end position="275"/>
    </location>
</feature>
<reference evidence="2 3" key="1">
    <citation type="journal article" date="2016" name="Proc. Natl. Acad. Sci. U.S.A.">
        <title>Comparative genomics of biotechnologically important yeasts.</title>
        <authorList>
            <person name="Riley R."/>
            <person name="Haridas S."/>
            <person name="Wolfe K.H."/>
            <person name="Lopes M.R."/>
            <person name="Hittinger C.T."/>
            <person name="Goeker M."/>
            <person name="Salamov A.A."/>
            <person name="Wisecaver J.H."/>
            <person name="Long T.M."/>
            <person name="Calvey C.H."/>
            <person name="Aerts A.L."/>
            <person name="Barry K.W."/>
            <person name="Choi C."/>
            <person name="Clum A."/>
            <person name="Coughlan A.Y."/>
            <person name="Deshpande S."/>
            <person name="Douglass A.P."/>
            <person name="Hanson S.J."/>
            <person name="Klenk H.-P."/>
            <person name="LaButti K.M."/>
            <person name="Lapidus A."/>
            <person name="Lindquist E.A."/>
            <person name="Lipzen A.M."/>
            <person name="Meier-Kolthoff J.P."/>
            <person name="Ohm R.A."/>
            <person name="Otillar R.P."/>
            <person name="Pangilinan J.L."/>
            <person name="Peng Y."/>
            <person name="Rokas A."/>
            <person name="Rosa C.A."/>
            <person name="Scheuner C."/>
            <person name="Sibirny A.A."/>
            <person name="Slot J.C."/>
            <person name="Stielow J.B."/>
            <person name="Sun H."/>
            <person name="Kurtzman C.P."/>
            <person name="Blackwell M."/>
            <person name="Grigoriev I.V."/>
            <person name="Jeffries T.W."/>
        </authorList>
    </citation>
    <scope>NUCLEOTIDE SEQUENCE [LARGE SCALE GENOMIC DNA]</scope>
    <source>
        <strain evidence="2 3">NRRL Y-2026</strain>
    </source>
</reference>
<organism evidence="2 3">
    <name type="scientific">Pichia membranifaciens NRRL Y-2026</name>
    <dbReference type="NCBI Taxonomy" id="763406"/>
    <lineage>
        <taxon>Eukaryota</taxon>
        <taxon>Fungi</taxon>
        <taxon>Dikarya</taxon>
        <taxon>Ascomycota</taxon>
        <taxon>Saccharomycotina</taxon>
        <taxon>Pichiomycetes</taxon>
        <taxon>Pichiales</taxon>
        <taxon>Pichiaceae</taxon>
        <taxon>Pichia</taxon>
    </lineage>
</organism>
<dbReference type="OrthoDB" id="10613609at2759"/>